<dbReference type="Proteomes" id="UP000238949">
    <property type="component" value="Unassembled WGS sequence"/>
</dbReference>
<keyword evidence="2" id="KW-0808">Transferase</keyword>
<evidence type="ECO:0000313" key="3">
    <source>
        <dbReference type="Proteomes" id="UP000238949"/>
    </source>
</evidence>
<dbReference type="AlphaFoldDB" id="A0A2S9VE26"/>
<dbReference type="InterPro" id="IPR016181">
    <property type="entry name" value="Acyl_CoA_acyltransferase"/>
</dbReference>
<dbReference type="CDD" id="cd04301">
    <property type="entry name" value="NAT_SF"/>
    <property type="match status" value="1"/>
</dbReference>
<dbReference type="PANTHER" id="PTHR43441">
    <property type="entry name" value="RIBOSOMAL-PROTEIN-SERINE ACETYLTRANSFERASE"/>
    <property type="match status" value="1"/>
</dbReference>
<sequence>MIDLTTLPVRLAPIFTDAGPVKIIRAHHKYALALSEAGKLACTSIKPWMGSGLTPTTLRHAESLIETFEQQRKIGYGITYLLMWNEQCLGMGLLNYIHPVHLNANLGLWLVPEARGRGLAVKLCERLIEIARQPLGLNRLEYFTLPDNQASIKLAHAIGAKKEALCKRRILNQDALLFSLLLNH</sequence>
<evidence type="ECO:0000313" key="2">
    <source>
        <dbReference type="EMBL" id="PRO74686.1"/>
    </source>
</evidence>
<gene>
    <name evidence="2" type="ORF">C6Y40_05010</name>
</gene>
<feature type="domain" description="N-acetyltransferase" evidence="1">
    <location>
        <begin position="32"/>
        <end position="183"/>
    </location>
</feature>
<dbReference type="InterPro" id="IPR051908">
    <property type="entry name" value="Ribosomal_N-acetyltransferase"/>
</dbReference>
<accession>A0A2S9VE26</accession>
<dbReference type="RefSeq" id="WP_105933633.1">
    <property type="nucleotide sequence ID" value="NZ_PVNP01000043.1"/>
</dbReference>
<organism evidence="2 3">
    <name type="scientific">Alteromonas alba</name>
    <dbReference type="NCBI Taxonomy" id="2079529"/>
    <lineage>
        <taxon>Bacteria</taxon>
        <taxon>Pseudomonadati</taxon>
        <taxon>Pseudomonadota</taxon>
        <taxon>Gammaproteobacteria</taxon>
        <taxon>Alteromonadales</taxon>
        <taxon>Alteromonadaceae</taxon>
        <taxon>Alteromonas/Salinimonas group</taxon>
        <taxon>Alteromonas</taxon>
    </lineage>
</organism>
<comment type="caution">
    <text evidence="2">The sequence shown here is derived from an EMBL/GenBank/DDBJ whole genome shotgun (WGS) entry which is preliminary data.</text>
</comment>
<dbReference type="Gene3D" id="3.40.630.30">
    <property type="match status" value="1"/>
</dbReference>
<proteinExistence type="predicted"/>
<reference evidence="3" key="1">
    <citation type="journal article" date="2020" name="Int. J. Syst. Evol. Microbiol.">
        <title>Alteromonas alba sp. nov., a marine bacterium isolated from the seawater of the West Pacific Ocean.</title>
        <authorList>
            <person name="Sun C."/>
            <person name="Wu Y.-H."/>
            <person name="Xamxidin M."/>
            <person name="Cheng H."/>
            <person name="Xu X.-W."/>
        </authorList>
    </citation>
    <scope>NUCLEOTIDE SEQUENCE [LARGE SCALE GENOMIC DNA]</scope>
    <source>
        <strain evidence="3">190</strain>
    </source>
</reference>
<dbReference type="EMBL" id="PVNP01000043">
    <property type="protein sequence ID" value="PRO74686.1"/>
    <property type="molecule type" value="Genomic_DNA"/>
</dbReference>
<dbReference type="PROSITE" id="PS51186">
    <property type="entry name" value="GNAT"/>
    <property type="match status" value="1"/>
</dbReference>
<name>A0A2S9VE26_9ALTE</name>
<dbReference type="GO" id="GO:0008999">
    <property type="term" value="F:protein-N-terminal-alanine acetyltransferase activity"/>
    <property type="evidence" value="ECO:0007669"/>
    <property type="project" value="TreeGrafter"/>
</dbReference>
<protein>
    <submittedName>
        <fullName evidence="2">N-acetyltransferase</fullName>
    </submittedName>
</protein>
<dbReference type="OrthoDB" id="5292292at2"/>
<dbReference type="SUPFAM" id="SSF55729">
    <property type="entry name" value="Acyl-CoA N-acyltransferases (Nat)"/>
    <property type="match status" value="1"/>
</dbReference>
<dbReference type="InterPro" id="IPR000182">
    <property type="entry name" value="GNAT_dom"/>
</dbReference>
<dbReference type="GO" id="GO:0005737">
    <property type="term" value="C:cytoplasm"/>
    <property type="evidence" value="ECO:0007669"/>
    <property type="project" value="TreeGrafter"/>
</dbReference>
<dbReference type="Pfam" id="PF13302">
    <property type="entry name" value="Acetyltransf_3"/>
    <property type="match status" value="1"/>
</dbReference>
<evidence type="ECO:0000259" key="1">
    <source>
        <dbReference type="PROSITE" id="PS51186"/>
    </source>
</evidence>
<dbReference type="PANTHER" id="PTHR43441:SF10">
    <property type="entry name" value="ACETYLTRANSFERASE"/>
    <property type="match status" value="1"/>
</dbReference>
<keyword evidence="3" id="KW-1185">Reference proteome</keyword>
<dbReference type="GO" id="GO:1990189">
    <property type="term" value="F:protein N-terminal-serine acetyltransferase activity"/>
    <property type="evidence" value="ECO:0007669"/>
    <property type="project" value="TreeGrafter"/>
</dbReference>